<evidence type="ECO:0000313" key="2">
    <source>
        <dbReference type="EMBL" id="BAQ16076.1"/>
    </source>
</evidence>
<name>A0A0A8K009_9HYPH</name>
<gene>
    <name evidence="2" type="ORF">GL4_0613</name>
</gene>
<dbReference type="AlphaFoldDB" id="A0A0A8K009"/>
<reference evidence="2 3" key="1">
    <citation type="submission" date="2014-09" db="EMBL/GenBank/DDBJ databases">
        <title>Genome sequencing of Methyloceanibacter caenitepidi Gela4.</title>
        <authorList>
            <person name="Takeuchi M."/>
            <person name="Susumu S."/>
            <person name="Kamagata Y."/>
            <person name="Oshima K."/>
            <person name="Hattori M."/>
            <person name="Iwasaki W."/>
        </authorList>
    </citation>
    <scope>NUCLEOTIDE SEQUENCE [LARGE SCALE GENOMIC DNA]</scope>
    <source>
        <strain evidence="2 3">Gela4</strain>
    </source>
</reference>
<keyword evidence="3" id="KW-1185">Reference proteome</keyword>
<sequence length="153" mass="17289">MNQRITQPNETKGEEVIGCMADFSPGDPENLTELMAMKPPWSTQPPEAKGEDEIERVMIALGCRSDRVSYDAYNLIKSLKEERDRWRNGCENAARQRDAFITEVSQLKAENEKLREALSVLSNTSDFTNEEGFQDFLNARDRARAALQTGGTE</sequence>
<protein>
    <submittedName>
        <fullName evidence="2">Uncharacterized protein</fullName>
    </submittedName>
</protein>
<proteinExistence type="predicted"/>
<evidence type="ECO:0000313" key="3">
    <source>
        <dbReference type="Proteomes" id="UP000031643"/>
    </source>
</evidence>
<dbReference type="KEGG" id="mcg:GL4_0613"/>
<dbReference type="EMBL" id="AP014648">
    <property type="protein sequence ID" value="BAQ16076.1"/>
    <property type="molecule type" value="Genomic_DNA"/>
</dbReference>
<dbReference type="Proteomes" id="UP000031643">
    <property type="component" value="Chromosome"/>
</dbReference>
<feature type="coiled-coil region" evidence="1">
    <location>
        <begin position="76"/>
        <end position="124"/>
    </location>
</feature>
<organism evidence="2 3">
    <name type="scientific">Methyloceanibacter caenitepidi</name>
    <dbReference type="NCBI Taxonomy" id="1384459"/>
    <lineage>
        <taxon>Bacteria</taxon>
        <taxon>Pseudomonadati</taxon>
        <taxon>Pseudomonadota</taxon>
        <taxon>Alphaproteobacteria</taxon>
        <taxon>Hyphomicrobiales</taxon>
        <taxon>Hyphomicrobiaceae</taxon>
        <taxon>Methyloceanibacter</taxon>
    </lineage>
</organism>
<dbReference type="HOGENOM" id="CLU_1711092_0_0_5"/>
<evidence type="ECO:0000256" key="1">
    <source>
        <dbReference type="SAM" id="Coils"/>
    </source>
</evidence>
<keyword evidence="1" id="KW-0175">Coiled coil</keyword>
<accession>A0A0A8K009</accession>